<name>A0ABV3KDS2_9MICC</name>
<comment type="subcellular location">
    <subcellularLocation>
        <location evidence="7">Cell membrane</location>
        <topology evidence="7">Multi-pass membrane protein</topology>
    </subcellularLocation>
</comment>
<keyword evidence="3 7" id="KW-0812">Transmembrane</keyword>
<accession>A0ABV3KDS2</accession>
<feature type="transmembrane region" description="Helical" evidence="7">
    <location>
        <begin position="226"/>
        <end position="249"/>
    </location>
</feature>
<evidence type="ECO:0000256" key="6">
    <source>
        <dbReference type="ARBA" id="ARBA00023306"/>
    </source>
</evidence>
<dbReference type="RefSeq" id="WP_363785215.1">
    <property type="nucleotide sequence ID" value="NZ_JBFBLL010000006.1"/>
</dbReference>
<dbReference type="HAMAP" id="MF_00631">
    <property type="entry name" value="CrgA"/>
    <property type="match status" value="1"/>
</dbReference>
<feature type="compositionally biased region" description="Basic and acidic residues" evidence="8">
    <location>
        <begin position="185"/>
        <end position="215"/>
    </location>
</feature>
<dbReference type="Proteomes" id="UP001553031">
    <property type="component" value="Unassembled WGS sequence"/>
</dbReference>
<evidence type="ECO:0000256" key="2">
    <source>
        <dbReference type="ARBA" id="ARBA00022618"/>
    </source>
</evidence>
<reference evidence="9 10" key="1">
    <citation type="submission" date="2024-06" db="EMBL/GenBank/DDBJ databases">
        <title>The Natural Products Discovery Center: Release of the First 8490 Sequenced Strains for Exploring Actinobacteria Biosynthetic Diversity.</title>
        <authorList>
            <person name="Kalkreuter E."/>
            <person name="Kautsar S.A."/>
            <person name="Yang D."/>
            <person name="Bader C.D."/>
            <person name="Teijaro C.N."/>
            <person name="Fluegel L."/>
            <person name="Davis C.M."/>
            <person name="Simpson J.R."/>
            <person name="Lauterbach L."/>
            <person name="Steele A.D."/>
            <person name="Gui C."/>
            <person name="Meng S."/>
            <person name="Li G."/>
            <person name="Viehrig K."/>
            <person name="Ye F."/>
            <person name="Su P."/>
            <person name="Kiefer A.F."/>
            <person name="Nichols A."/>
            <person name="Cepeda A.J."/>
            <person name="Yan W."/>
            <person name="Fan B."/>
            <person name="Jiang Y."/>
            <person name="Adhikari A."/>
            <person name="Zheng C.-J."/>
            <person name="Schuster L."/>
            <person name="Cowan T.M."/>
            <person name="Smanski M.J."/>
            <person name="Chevrette M.G."/>
            <person name="De Carvalho L.P.S."/>
            <person name="Shen B."/>
        </authorList>
    </citation>
    <scope>NUCLEOTIDE SEQUENCE [LARGE SCALE GENOMIC DNA]</scope>
    <source>
        <strain evidence="9 10">NPDC079179</strain>
    </source>
</reference>
<comment type="similarity">
    <text evidence="7">Belongs to the CrgA family.</text>
</comment>
<sequence length="281" mass="30099">MAQSQKRFRRSRKDDDDAQQFVLTDRDRELAALAAEILPRNSAAASFERRAARNAGSTSVSAKDAVTDHELVDDDAPAARAHGTSEKAAGKSTGTATAGTDADAATGAEGDAASAGGAKSAGRKKRAGNNPRKGASRVGATARTDAAASAAAEGSRSERATGAAAKSTETAEETPAELKARRKRELAAKRREEKAAKAEERERREEKAAKAEERERRAVDYQPTPTWYKVIMVGLMIVALLWIISYYLFRGLIPIPGIGVWNLVIGLGFMLTGLIMTTRWR</sequence>
<keyword evidence="10" id="KW-1185">Reference proteome</keyword>
<dbReference type="InterPro" id="IPR009619">
    <property type="entry name" value="CrgA"/>
</dbReference>
<proteinExistence type="inferred from homology"/>
<evidence type="ECO:0000256" key="1">
    <source>
        <dbReference type="ARBA" id="ARBA00022475"/>
    </source>
</evidence>
<comment type="caution">
    <text evidence="9">The sequence shown here is derived from an EMBL/GenBank/DDBJ whole genome shotgun (WGS) entry which is preliminary data.</text>
</comment>
<keyword evidence="2 7" id="KW-0132">Cell division</keyword>
<feature type="compositionally biased region" description="Low complexity" evidence="8">
    <location>
        <begin position="90"/>
        <end position="120"/>
    </location>
</feature>
<feature type="compositionally biased region" description="Basic residues" evidence="8">
    <location>
        <begin position="1"/>
        <end position="11"/>
    </location>
</feature>
<evidence type="ECO:0000313" key="9">
    <source>
        <dbReference type="EMBL" id="MEV8158557.1"/>
    </source>
</evidence>
<protein>
    <recommendedName>
        <fullName evidence="7">Cell division protein CrgA</fullName>
    </recommendedName>
</protein>
<keyword evidence="5 7" id="KW-0472">Membrane</keyword>
<evidence type="ECO:0000256" key="5">
    <source>
        <dbReference type="ARBA" id="ARBA00023136"/>
    </source>
</evidence>
<organism evidence="9 10">
    <name type="scientific">Kocuria salsicia</name>
    <dbReference type="NCBI Taxonomy" id="664639"/>
    <lineage>
        <taxon>Bacteria</taxon>
        <taxon>Bacillati</taxon>
        <taxon>Actinomycetota</taxon>
        <taxon>Actinomycetes</taxon>
        <taxon>Micrococcales</taxon>
        <taxon>Micrococcaceae</taxon>
        <taxon>Kocuria</taxon>
    </lineage>
</organism>
<evidence type="ECO:0000256" key="4">
    <source>
        <dbReference type="ARBA" id="ARBA00022989"/>
    </source>
</evidence>
<evidence type="ECO:0000256" key="7">
    <source>
        <dbReference type="HAMAP-Rule" id="MF_00631"/>
    </source>
</evidence>
<keyword evidence="4 7" id="KW-1133">Transmembrane helix</keyword>
<comment type="function">
    <text evidence="7">Involved in cell division.</text>
</comment>
<evidence type="ECO:0000256" key="8">
    <source>
        <dbReference type="SAM" id="MobiDB-lite"/>
    </source>
</evidence>
<dbReference type="GO" id="GO:0051301">
    <property type="term" value="P:cell division"/>
    <property type="evidence" value="ECO:0007669"/>
    <property type="project" value="UniProtKB-KW"/>
</dbReference>
<dbReference type="Pfam" id="PF06781">
    <property type="entry name" value="CrgA"/>
    <property type="match status" value="1"/>
</dbReference>
<evidence type="ECO:0000256" key="3">
    <source>
        <dbReference type="ARBA" id="ARBA00022692"/>
    </source>
</evidence>
<feature type="region of interest" description="Disordered" evidence="8">
    <location>
        <begin position="1"/>
        <end position="21"/>
    </location>
</feature>
<gene>
    <name evidence="7" type="primary">crgA</name>
    <name evidence="9" type="ORF">AB0O96_10185</name>
</gene>
<feature type="region of interest" description="Disordered" evidence="8">
    <location>
        <begin position="40"/>
        <end position="215"/>
    </location>
</feature>
<dbReference type="EMBL" id="JBFBLL010000006">
    <property type="protein sequence ID" value="MEV8158557.1"/>
    <property type="molecule type" value="Genomic_DNA"/>
</dbReference>
<evidence type="ECO:0000313" key="10">
    <source>
        <dbReference type="Proteomes" id="UP001553031"/>
    </source>
</evidence>
<feature type="compositionally biased region" description="Low complexity" evidence="8">
    <location>
        <begin position="139"/>
        <end position="168"/>
    </location>
</feature>
<keyword evidence="6 7" id="KW-0131">Cell cycle</keyword>
<keyword evidence="1 7" id="KW-1003">Cell membrane</keyword>
<feature type="transmembrane region" description="Helical" evidence="7">
    <location>
        <begin position="255"/>
        <end position="276"/>
    </location>
</feature>